<dbReference type="KEGG" id="sflv:IC614_08405"/>
<dbReference type="PROSITE" id="PS51186">
    <property type="entry name" value="GNAT"/>
    <property type="match status" value="1"/>
</dbReference>
<evidence type="ECO:0000313" key="2">
    <source>
        <dbReference type="EMBL" id="QPQ54373.1"/>
    </source>
</evidence>
<dbReference type="InterPro" id="IPR000182">
    <property type="entry name" value="GNAT_dom"/>
</dbReference>
<sequence>MEVVKATSADLDCILGWLEREHQEDGYGFWSNRRLIIQALEYDELTVIREEGDAVAFQVGKHAPDITSIRKDRRGKGHGTALFEAGLRRAIKENVNVLNITCAPATSWTFWRRFGFEALGPVREWGEVKARRVLERRHELPHGTPADVEVAFYPEDALCRDGDAVEPLAAHRPEAVRMEDGTTALDSRVVGLIPENGRDLAVRIIVDGEERCFCKAHYDEAEAAGVIRDWRGGAFYVDRVPPSPNA</sequence>
<keyword evidence="3" id="KW-1185">Reference proteome</keyword>
<dbReference type="Gene3D" id="3.40.630.30">
    <property type="match status" value="1"/>
</dbReference>
<gene>
    <name evidence="2" type="ORF">IC614_08405</name>
</gene>
<proteinExistence type="predicted"/>
<dbReference type="EMBL" id="CP065592">
    <property type="protein sequence ID" value="QPQ54373.1"/>
    <property type="molecule type" value="Genomic_DNA"/>
</dbReference>
<dbReference type="InterPro" id="IPR016181">
    <property type="entry name" value="Acyl_CoA_acyltransferase"/>
</dbReference>
<feature type="domain" description="N-acetyltransferase" evidence="1">
    <location>
        <begin position="1"/>
        <end position="141"/>
    </location>
</feature>
<dbReference type="RefSeq" id="WP_200970900.1">
    <property type="nucleotide sequence ID" value="NZ_CP065592.1"/>
</dbReference>
<name>A0A7T2GIA3_9SPHN</name>
<organism evidence="2 3">
    <name type="scientific">Allosphingosinicella flava</name>
    <dbReference type="NCBI Taxonomy" id="2771430"/>
    <lineage>
        <taxon>Bacteria</taxon>
        <taxon>Pseudomonadati</taxon>
        <taxon>Pseudomonadota</taxon>
        <taxon>Alphaproteobacteria</taxon>
        <taxon>Sphingomonadales</taxon>
        <taxon>Sphingomonadaceae</taxon>
        <taxon>Allosphingosinicella</taxon>
    </lineage>
</organism>
<dbReference type="SUPFAM" id="SSF55729">
    <property type="entry name" value="Acyl-CoA N-acyltransferases (Nat)"/>
    <property type="match status" value="1"/>
</dbReference>
<reference evidence="2 3" key="1">
    <citation type="submission" date="2020-11" db="EMBL/GenBank/DDBJ databases">
        <title>Genome seq and assembly of Sphingosinicella sp.</title>
        <authorList>
            <person name="Chhetri G."/>
        </authorList>
    </citation>
    <scope>NUCLEOTIDE SEQUENCE [LARGE SCALE GENOMIC DNA]</scope>
    <source>
        <strain evidence="2 3">UDD2</strain>
    </source>
</reference>
<dbReference type="GO" id="GO:0016747">
    <property type="term" value="F:acyltransferase activity, transferring groups other than amino-acyl groups"/>
    <property type="evidence" value="ECO:0007669"/>
    <property type="project" value="InterPro"/>
</dbReference>
<evidence type="ECO:0000313" key="3">
    <source>
        <dbReference type="Proteomes" id="UP000594873"/>
    </source>
</evidence>
<dbReference type="Proteomes" id="UP000594873">
    <property type="component" value="Chromosome"/>
</dbReference>
<accession>A0A7T2GIA3</accession>
<evidence type="ECO:0000259" key="1">
    <source>
        <dbReference type="PROSITE" id="PS51186"/>
    </source>
</evidence>
<dbReference type="AlphaFoldDB" id="A0A7T2GIA3"/>
<protein>
    <recommendedName>
        <fullName evidence="1">N-acetyltransferase domain-containing protein</fullName>
    </recommendedName>
</protein>